<dbReference type="Pfam" id="PF01926">
    <property type="entry name" value="MMR_HSR1"/>
    <property type="match status" value="1"/>
</dbReference>
<keyword evidence="4" id="KW-1185">Reference proteome</keyword>
<dbReference type="AlphaFoldDB" id="A0A6G9RSB4"/>
<dbReference type="Proteomes" id="UP000503580">
    <property type="component" value="Chromosome"/>
</dbReference>
<keyword evidence="1" id="KW-0175">Coiled coil</keyword>
<sequence length="277" mass="31377">MVDLTQSQHTQLLHKADALLAQNSTAGKPVVVAWGLMNAGKSYLLNMLTDHLQSECFRTNDVRETAELKEFETKDFIFLDTPGLDANSSDDLIAGEGAAKADIVLFVHQPQGELEKMEIDFLREMKASFGEYAEQNIILVLSKSDVESPEKIEEIRQRMLEQCRDILGFNPRCFALSGSRFHAGMLQKKEGLVRASHLNDLTTTLHTLNRDAHAVKQERQRLAIETLLEEITRAQHTIRKQRLQTQKTIRIALEPFDLAMNDFRELMATQLSKFPAA</sequence>
<organism evidence="3 4">
    <name type="scientific">Kluyvera genomosp. 3</name>
    <dbReference type="NCBI Taxonomy" id="2774055"/>
    <lineage>
        <taxon>Bacteria</taxon>
        <taxon>Pseudomonadati</taxon>
        <taxon>Pseudomonadota</taxon>
        <taxon>Gammaproteobacteria</taxon>
        <taxon>Enterobacterales</taxon>
        <taxon>Enterobacteriaceae</taxon>
        <taxon>Kluyvera</taxon>
    </lineage>
</organism>
<dbReference type="GO" id="GO:0005525">
    <property type="term" value="F:GTP binding"/>
    <property type="evidence" value="ECO:0007669"/>
    <property type="project" value="InterPro"/>
</dbReference>
<evidence type="ECO:0000259" key="2">
    <source>
        <dbReference type="Pfam" id="PF01926"/>
    </source>
</evidence>
<gene>
    <name evidence="3" type="ORF">GY169_18605</name>
</gene>
<evidence type="ECO:0000256" key="1">
    <source>
        <dbReference type="SAM" id="Coils"/>
    </source>
</evidence>
<feature type="domain" description="G" evidence="2">
    <location>
        <begin position="31"/>
        <end position="143"/>
    </location>
</feature>
<dbReference type="Gene3D" id="3.40.50.300">
    <property type="entry name" value="P-loop containing nucleotide triphosphate hydrolases"/>
    <property type="match status" value="1"/>
</dbReference>
<dbReference type="KEGG" id="kgn:GY169_18605"/>
<dbReference type="InterPro" id="IPR027417">
    <property type="entry name" value="P-loop_NTPase"/>
</dbReference>
<reference evidence="3 4" key="1">
    <citation type="submission" date="2020-02" db="EMBL/GenBank/DDBJ databases">
        <title>Whole genome PO2S7.</title>
        <authorList>
            <person name="Singha K.M."/>
        </authorList>
    </citation>
    <scope>NUCLEOTIDE SEQUENCE [LARGE SCALE GENOMIC DNA]</scope>
    <source>
        <strain evidence="3 4">PO2S7</strain>
    </source>
</reference>
<protein>
    <recommendedName>
        <fullName evidence="2">G domain-containing protein</fullName>
    </recommendedName>
</protein>
<dbReference type="InterPro" id="IPR006073">
    <property type="entry name" value="GTP-bd"/>
</dbReference>
<dbReference type="RefSeq" id="WP_163447173.1">
    <property type="nucleotide sequence ID" value="NZ_CP050321.1"/>
</dbReference>
<proteinExistence type="predicted"/>
<evidence type="ECO:0000313" key="3">
    <source>
        <dbReference type="EMBL" id="QIR28691.1"/>
    </source>
</evidence>
<evidence type="ECO:0000313" key="4">
    <source>
        <dbReference type="Proteomes" id="UP000503580"/>
    </source>
</evidence>
<dbReference type="EMBL" id="CP050321">
    <property type="protein sequence ID" value="QIR28691.1"/>
    <property type="molecule type" value="Genomic_DNA"/>
</dbReference>
<accession>A0A6G9RSB4</accession>
<dbReference type="SUPFAM" id="SSF52540">
    <property type="entry name" value="P-loop containing nucleoside triphosphate hydrolases"/>
    <property type="match status" value="1"/>
</dbReference>
<name>A0A6G9RSB4_9ENTR</name>
<feature type="coiled-coil region" evidence="1">
    <location>
        <begin position="198"/>
        <end position="244"/>
    </location>
</feature>